<protein>
    <submittedName>
        <fullName evidence="1">Uncharacterized protein</fullName>
    </submittedName>
</protein>
<gene>
    <name evidence="1" type="ORF">CJ671_08135</name>
</gene>
<proteinExistence type="predicted"/>
<evidence type="ECO:0000313" key="1">
    <source>
        <dbReference type="EMBL" id="PRM88868.1"/>
    </source>
</evidence>
<reference evidence="1 2" key="1">
    <citation type="submission" date="2017-09" db="EMBL/GenBank/DDBJ databases">
        <title>Reassesment of A. cryaerophilus.</title>
        <authorList>
            <person name="Perez-Cataluna A."/>
            <person name="Collado L."/>
            <person name="Salgado O."/>
            <person name="Lefinanco V."/>
            <person name="Figueras M.J."/>
        </authorList>
    </citation>
    <scope>NUCLEOTIDE SEQUENCE [LARGE SCALE GENOMIC DNA]</scope>
    <source>
        <strain evidence="1 2">LMG 9871</strain>
    </source>
</reference>
<comment type="caution">
    <text evidence="1">The sequence shown here is derived from an EMBL/GenBank/DDBJ whole genome shotgun (WGS) entry which is preliminary data.</text>
</comment>
<dbReference type="AlphaFoldDB" id="A0A2S9SQK6"/>
<evidence type="ECO:0000313" key="2">
    <source>
        <dbReference type="Proteomes" id="UP000238649"/>
    </source>
</evidence>
<name>A0A2S9SQK6_9BACT</name>
<dbReference type="RefSeq" id="WP_105912214.1">
    <property type="nucleotide sequence ID" value="NZ_NXGH01000023.1"/>
</dbReference>
<dbReference type="Proteomes" id="UP000238649">
    <property type="component" value="Unassembled WGS sequence"/>
</dbReference>
<dbReference type="EMBL" id="NXGH01000023">
    <property type="protein sequence ID" value="PRM88868.1"/>
    <property type="molecule type" value="Genomic_DNA"/>
</dbReference>
<accession>A0A2S9SQK6</accession>
<sequence length="155" mass="19013">MLSNKEIIEKFDIPKSTLYGWKTERPKVYEYLATADEQFSKYREVNILLDRYIQTVTNIDIFEYKELEYILQFNQENLKIEELDNFHLKFIEKSIKIEKEPKTFALNIYKKIENLNLIEKYILNERLKTVSEKMKTKKEEKENLMKYYLKEFIKN</sequence>
<organism evidence="1 2">
    <name type="scientific">Aliarcobacter cryaerophilus</name>
    <dbReference type="NCBI Taxonomy" id="28198"/>
    <lineage>
        <taxon>Bacteria</taxon>
        <taxon>Pseudomonadati</taxon>
        <taxon>Campylobacterota</taxon>
        <taxon>Epsilonproteobacteria</taxon>
        <taxon>Campylobacterales</taxon>
        <taxon>Arcobacteraceae</taxon>
        <taxon>Aliarcobacter</taxon>
    </lineage>
</organism>